<sequence>MNVLIINGHEPYPFSPGTLNRHLVELARTTLEGLGHTVQVTETSKPYDVAAEIDRHLWADRIIVQSPVNWMGFAWSCKKYMDQVYSAGTDGRLCQGDGRSRSAPERQYGSGGALHGRQYMLSLTFNAPAEAFGDAGQYLFGGKTVDDLFFPAHMNFRFFGMTPLQTFCSHDVVKNPRIEEDCERYKAHLARLFG</sequence>
<gene>
    <name evidence="6" type="ORF">KPS_002447</name>
</gene>
<organism evidence="6 7">
    <name type="scientific">Nitratidesulfovibrio liaohensis</name>
    <dbReference type="NCBI Taxonomy" id="2604158"/>
    <lineage>
        <taxon>Bacteria</taxon>
        <taxon>Pseudomonadati</taxon>
        <taxon>Thermodesulfobacteriota</taxon>
        <taxon>Desulfovibrionia</taxon>
        <taxon>Desulfovibrionales</taxon>
        <taxon>Desulfovibrionaceae</taxon>
        <taxon>Nitratidesulfovibrio</taxon>
    </lineage>
</organism>
<protein>
    <submittedName>
        <fullName evidence="6">NAD(P)H-dependent oxidoreductase</fullName>
    </submittedName>
</protein>
<comment type="similarity">
    <text evidence="4">Belongs to the oxidoreductase MdaB family.</text>
</comment>
<keyword evidence="7" id="KW-1185">Reference proteome</keyword>
<dbReference type="RefSeq" id="WP_309540525.1">
    <property type="nucleotide sequence ID" value="NZ_CP133659.1"/>
</dbReference>
<dbReference type="InterPro" id="IPR003680">
    <property type="entry name" value="Flavodoxin_fold"/>
</dbReference>
<keyword evidence="2" id="KW-0285">Flavoprotein</keyword>
<dbReference type="Pfam" id="PF02525">
    <property type="entry name" value="Flavodoxin_2"/>
    <property type="match status" value="1"/>
</dbReference>
<evidence type="ECO:0000256" key="2">
    <source>
        <dbReference type="ARBA" id="ARBA00022630"/>
    </source>
</evidence>
<dbReference type="InterPro" id="IPR029039">
    <property type="entry name" value="Flavoprotein-like_sf"/>
</dbReference>
<evidence type="ECO:0000313" key="6">
    <source>
        <dbReference type="EMBL" id="WMW64433.1"/>
    </source>
</evidence>
<reference evidence="6" key="1">
    <citation type="submission" date="2023-09" db="EMBL/GenBank/DDBJ databases">
        <authorList>
            <consortium name="CW5 consortium"/>
            <person name="Lu C.-W."/>
        </authorList>
    </citation>
    <scope>NUCLEOTIDE SEQUENCE</scope>
    <source>
        <strain evidence="6">KPS</strain>
    </source>
</reference>
<dbReference type="SUPFAM" id="SSF52218">
    <property type="entry name" value="Flavoproteins"/>
    <property type="match status" value="1"/>
</dbReference>
<feature type="domain" description="Flavodoxin-like fold" evidence="5">
    <location>
        <begin position="1"/>
        <end position="189"/>
    </location>
</feature>
<dbReference type="EMBL" id="CP133659">
    <property type="protein sequence ID" value="WMW64433.1"/>
    <property type="molecule type" value="Genomic_DNA"/>
</dbReference>
<evidence type="ECO:0000256" key="3">
    <source>
        <dbReference type="ARBA" id="ARBA00022827"/>
    </source>
</evidence>
<keyword evidence="3" id="KW-0274">FAD</keyword>
<dbReference type="PANTHER" id="PTHR46305">
    <property type="match status" value="1"/>
</dbReference>
<evidence type="ECO:0000256" key="4">
    <source>
        <dbReference type="ARBA" id="ARBA00037981"/>
    </source>
</evidence>
<dbReference type="Proteomes" id="UP001180616">
    <property type="component" value="Chromosome"/>
</dbReference>
<evidence type="ECO:0000313" key="7">
    <source>
        <dbReference type="Proteomes" id="UP001180616"/>
    </source>
</evidence>
<comment type="cofactor">
    <cofactor evidence="1">
        <name>FAD</name>
        <dbReference type="ChEBI" id="CHEBI:57692"/>
    </cofactor>
</comment>
<dbReference type="Gene3D" id="3.40.50.360">
    <property type="match status" value="1"/>
</dbReference>
<dbReference type="PANTHER" id="PTHR46305:SF3">
    <property type="entry name" value="NADPH:QUINONE OXIDOREDUCTASE MDAB"/>
    <property type="match status" value="1"/>
</dbReference>
<dbReference type="InterPro" id="IPR052397">
    <property type="entry name" value="NADPH-QR_MdaB"/>
</dbReference>
<name>A0ABY9QY28_9BACT</name>
<proteinExistence type="inferred from homology"/>
<evidence type="ECO:0000259" key="5">
    <source>
        <dbReference type="Pfam" id="PF02525"/>
    </source>
</evidence>
<evidence type="ECO:0000256" key="1">
    <source>
        <dbReference type="ARBA" id="ARBA00001974"/>
    </source>
</evidence>
<accession>A0ABY9QY28</accession>